<evidence type="ECO:0000259" key="3">
    <source>
        <dbReference type="SMART" id="SM00062"/>
    </source>
</evidence>
<dbReference type="SMART" id="SM00062">
    <property type="entry name" value="PBPb"/>
    <property type="match status" value="1"/>
</dbReference>
<keyword evidence="5" id="KW-1185">Reference proteome</keyword>
<organism evidence="4 5">
    <name type="scientific">Bradyrhizobium niftali</name>
    <dbReference type="NCBI Taxonomy" id="2560055"/>
    <lineage>
        <taxon>Bacteria</taxon>
        <taxon>Pseudomonadati</taxon>
        <taxon>Pseudomonadota</taxon>
        <taxon>Alphaproteobacteria</taxon>
        <taxon>Hyphomicrobiales</taxon>
        <taxon>Nitrobacteraceae</taxon>
        <taxon>Bradyrhizobium</taxon>
    </lineage>
</organism>
<dbReference type="OrthoDB" id="9814231at2"/>
<dbReference type="Gene3D" id="3.40.190.10">
    <property type="entry name" value="Periplasmic binding protein-like II"/>
    <property type="match status" value="2"/>
</dbReference>
<evidence type="ECO:0000256" key="1">
    <source>
        <dbReference type="ARBA" id="ARBA00022729"/>
    </source>
</evidence>
<feature type="domain" description="Solute-binding protein family 3/N-terminal" evidence="3">
    <location>
        <begin position="42"/>
        <end position="273"/>
    </location>
</feature>
<dbReference type="PANTHER" id="PTHR35936:SF17">
    <property type="entry name" value="ARGININE-BINDING EXTRACELLULAR PROTEIN ARTP"/>
    <property type="match status" value="1"/>
</dbReference>
<sequence>MSTTANFGRILLSGIAAAACVAAFAVPATSAELLATVKSRGKLTVGTEARFPPFEFVENGQIVGYSADIMTEVMKTLPGVQLERLDLPWQGILPGLAASRFDYVVTSVTATKERYQTYHLSVPIADATMAVLKRKGDAEIAKPDDIAGKPAGSQAGSAQLQALETLAADLKAKGTPVGRITTYTDFSEAYADLAAGRIRAVVNSLPNLLEAARQRPGLFEVVLPTFGPKTYFTWAGRNDPDSATLDALIDSELVKLNVSGKLAELQTKWFGAPMQLPNTLSVPEK</sequence>
<proteinExistence type="predicted"/>
<accession>A0A4Y9M842</accession>
<dbReference type="AlphaFoldDB" id="A0A4Y9M842"/>
<evidence type="ECO:0000313" key="4">
    <source>
        <dbReference type="EMBL" id="TFV51394.1"/>
    </source>
</evidence>
<gene>
    <name evidence="4" type="ORF">E4K65_04915</name>
</gene>
<feature type="chain" id="PRO_5021436509" evidence="2">
    <location>
        <begin position="19"/>
        <end position="285"/>
    </location>
</feature>
<evidence type="ECO:0000313" key="5">
    <source>
        <dbReference type="Proteomes" id="UP000297966"/>
    </source>
</evidence>
<dbReference type="PANTHER" id="PTHR35936">
    <property type="entry name" value="MEMBRANE-BOUND LYTIC MUREIN TRANSGLYCOSYLASE F"/>
    <property type="match status" value="1"/>
</dbReference>
<dbReference type="Proteomes" id="UP000297966">
    <property type="component" value="Unassembled WGS sequence"/>
</dbReference>
<reference evidence="4 5" key="1">
    <citation type="submission" date="2019-03" db="EMBL/GenBank/DDBJ databases">
        <title>Bradyrhizobium diversity isolated from nodules of Chamaecrista fasciculata.</title>
        <authorList>
            <person name="Klepa M.S."/>
            <person name="Urquiaga M.O."/>
            <person name="Hungria M."/>
            <person name="Delamuta J.R."/>
        </authorList>
    </citation>
    <scope>NUCLEOTIDE SEQUENCE [LARGE SCALE GENOMIC DNA]</scope>
    <source>
        <strain evidence="4 5">CNPSo 3448</strain>
    </source>
</reference>
<keyword evidence="1 2" id="KW-0732">Signal</keyword>
<protein>
    <submittedName>
        <fullName evidence="4">Transporter substrate-binding domain-containing protein</fullName>
    </submittedName>
</protein>
<dbReference type="Pfam" id="PF00497">
    <property type="entry name" value="SBP_bac_3"/>
    <property type="match status" value="1"/>
</dbReference>
<feature type="signal peptide" evidence="2">
    <location>
        <begin position="1"/>
        <end position="18"/>
    </location>
</feature>
<dbReference type="InterPro" id="IPR001638">
    <property type="entry name" value="Solute-binding_3/MltF_N"/>
</dbReference>
<dbReference type="SUPFAM" id="SSF53850">
    <property type="entry name" value="Periplasmic binding protein-like II"/>
    <property type="match status" value="1"/>
</dbReference>
<comment type="caution">
    <text evidence="4">The sequence shown here is derived from an EMBL/GenBank/DDBJ whole genome shotgun (WGS) entry which is preliminary data.</text>
</comment>
<dbReference type="EMBL" id="SPQT01000001">
    <property type="protein sequence ID" value="TFV51394.1"/>
    <property type="molecule type" value="Genomic_DNA"/>
</dbReference>
<dbReference type="RefSeq" id="WP_135173136.1">
    <property type="nucleotide sequence ID" value="NZ_SPQT01000001.1"/>
</dbReference>
<evidence type="ECO:0000256" key="2">
    <source>
        <dbReference type="SAM" id="SignalP"/>
    </source>
</evidence>
<name>A0A4Y9M842_9BRAD</name>